<proteinExistence type="predicted"/>
<reference evidence="1" key="2">
    <citation type="submission" date="2017-10" db="EMBL/GenBank/DDBJ databases">
        <title>Ladona fulva Genome sequencing and assembly.</title>
        <authorList>
            <person name="Murali S."/>
            <person name="Richards S."/>
            <person name="Bandaranaike D."/>
            <person name="Bellair M."/>
            <person name="Blankenburg K."/>
            <person name="Chao H."/>
            <person name="Dinh H."/>
            <person name="Doddapaneni H."/>
            <person name="Dugan-Rocha S."/>
            <person name="Elkadiri S."/>
            <person name="Gnanaolivu R."/>
            <person name="Hernandez B."/>
            <person name="Skinner E."/>
            <person name="Javaid M."/>
            <person name="Lee S."/>
            <person name="Li M."/>
            <person name="Ming W."/>
            <person name="Munidasa M."/>
            <person name="Muniz J."/>
            <person name="Nguyen L."/>
            <person name="Hughes D."/>
            <person name="Osuji N."/>
            <person name="Pu L.-L."/>
            <person name="Puazo M."/>
            <person name="Qu C."/>
            <person name="Quiroz J."/>
            <person name="Raj R."/>
            <person name="Weissenberger G."/>
            <person name="Xin Y."/>
            <person name="Zou X."/>
            <person name="Han Y."/>
            <person name="Worley K."/>
            <person name="Muzny D."/>
            <person name="Gibbs R."/>
        </authorList>
    </citation>
    <scope>NUCLEOTIDE SEQUENCE</scope>
    <source>
        <strain evidence="1">Sampled in the wild</strain>
    </source>
</reference>
<dbReference type="AlphaFoldDB" id="A0A8K0NRJ6"/>
<gene>
    <name evidence="1" type="ORF">J437_LFUL000509</name>
</gene>
<evidence type="ECO:0000313" key="1">
    <source>
        <dbReference type="EMBL" id="KAG8222065.1"/>
    </source>
</evidence>
<protein>
    <submittedName>
        <fullName evidence="1">Uncharacterized protein</fullName>
    </submittedName>
</protein>
<evidence type="ECO:0000313" key="2">
    <source>
        <dbReference type="Proteomes" id="UP000792457"/>
    </source>
</evidence>
<organism evidence="1 2">
    <name type="scientific">Ladona fulva</name>
    <name type="common">Scarce chaser dragonfly</name>
    <name type="synonym">Libellula fulva</name>
    <dbReference type="NCBI Taxonomy" id="123851"/>
    <lineage>
        <taxon>Eukaryota</taxon>
        <taxon>Metazoa</taxon>
        <taxon>Ecdysozoa</taxon>
        <taxon>Arthropoda</taxon>
        <taxon>Hexapoda</taxon>
        <taxon>Insecta</taxon>
        <taxon>Pterygota</taxon>
        <taxon>Palaeoptera</taxon>
        <taxon>Odonata</taxon>
        <taxon>Epiprocta</taxon>
        <taxon>Anisoptera</taxon>
        <taxon>Libelluloidea</taxon>
        <taxon>Libellulidae</taxon>
        <taxon>Ladona</taxon>
    </lineage>
</organism>
<sequence length="64" mass="7177">MKMEEKIMRSPRSSTISTRSSINFNKSLLMRFRTQRTSGTGSIFSLQRGLIGIGVRVISSPTNK</sequence>
<keyword evidence="2" id="KW-1185">Reference proteome</keyword>
<reference evidence="1" key="1">
    <citation type="submission" date="2013-04" db="EMBL/GenBank/DDBJ databases">
        <authorList>
            <person name="Qu J."/>
            <person name="Murali S.C."/>
            <person name="Bandaranaike D."/>
            <person name="Bellair M."/>
            <person name="Blankenburg K."/>
            <person name="Chao H."/>
            <person name="Dinh H."/>
            <person name="Doddapaneni H."/>
            <person name="Downs B."/>
            <person name="Dugan-Rocha S."/>
            <person name="Elkadiri S."/>
            <person name="Gnanaolivu R.D."/>
            <person name="Hernandez B."/>
            <person name="Javaid M."/>
            <person name="Jayaseelan J.C."/>
            <person name="Lee S."/>
            <person name="Li M."/>
            <person name="Ming W."/>
            <person name="Munidasa M."/>
            <person name="Muniz J."/>
            <person name="Nguyen L."/>
            <person name="Ongeri F."/>
            <person name="Osuji N."/>
            <person name="Pu L.-L."/>
            <person name="Puazo M."/>
            <person name="Qu C."/>
            <person name="Quiroz J."/>
            <person name="Raj R."/>
            <person name="Weissenberger G."/>
            <person name="Xin Y."/>
            <person name="Zou X."/>
            <person name="Han Y."/>
            <person name="Richards S."/>
            <person name="Worley K."/>
            <person name="Muzny D."/>
            <person name="Gibbs R."/>
        </authorList>
    </citation>
    <scope>NUCLEOTIDE SEQUENCE</scope>
    <source>
        <strain evidence="1">Sampled in the wild</strain>
    </source>
</reference>
<name>A0A8K0NRJ6_LADFU</name>
<dbReference type="Proteomes" id="UP000792457">
    <property type="component" value="Unassembled WGS sequence"/>
</dbReference>
<accession>A0A8K0NRJ6</accession>
<dbReference type="EMBL" id="KZ308122">
    <property type="protein sequence ID" value="KAG8222065.1"/>
    <property type="molecule type" value="Genomic_DNA"/>
</dbReference>
<comment type="caution">
    <text evidence="1">The sequence shown here is derived from an EMBL/GenBank/DDBJ whole genome shotgun (WGS) entry which is preliminary data.</text>
</comment>